<gene>
    <name evidence="15" type="primary">exbB</name>
    <name evidence="15" type="ORF">GCM10023090_25150</name>
</gene>
<keyword evidence="8 12" id="KW-0653">Protein transport</keyword>
<keyword evidence="6" id="KW-0997">Cell inner membrane</keyword>
<comment type="function">
    <text evidence="11">Involved in the TonB-dependent energy-dependent transport of various receptor-bound substrates. Protects ExbD from proteolytic degradation and functionally stabilizes TonB.</text>
</comment>
<evidence type="ECO:0000256" key="13">
    <source>
        <dbReference type="SAM" id="Phobius"/>
    </source>
</evidence>
<evidence type="ECO:0000256" key="6">
    <source>
        <dbReference type="ARBA" id="ARBA00022519"/>
    </source>
</evidence>
<evidence type="ECO:0000256" key="11">
    <source>
        <dbReference type="ARBA" id="ARBA00024816"/>
    </source>
</evidence>
<comment type="subcellular location">
    <subcellularLocation>
        <location evidence="1">Cell inner membrane</location>
        <topology evidence="1">Multi-pass membrane protein</topology>
    </subcellularLocation>
    <subcellularLocation>
        <location evidence="12">Membrane</location>
        <topology evidence="12">Multi-pass membrane protein</topology>
    </subcellularLocation>
</comment>
<evidence type="ECO:0000256" key="3">
    <source>
        <dbReference type="ARBA" id="ARBA00022093"/>
    </source>
</evidence>
<keyword evidence="10 13" id="KW-0472">Membrane</keyword>
<organism evidence="15 16">
    <name type="scientific">Acidovorax lacteus</name>
    <dbReference type="NCBI Taxonomy" id="1924988"/>
    <lineage>
        <taxon>Bacteria</taxon>
        <taxon>Pseudomonadati</taxon>
        <taxon>Pseudomonadota</taxon>
        <taxon>Betaproteobacteria</taxon>
        <taxon>Burkholderiales</taxon>
        <taxon>Comamonadaceae</taxon>
        <taxon>Acidovorax</taxon>
    </lineage>
</organism>
<evidence type="ECO:0000259" key="14">
    <source>
        <dbReference type="Pfam" id="PF01618"/>
    </source>
</evidence>
<comment type="caution">
    <text evidence="15">The sequence shown here is derived from an EMBL/GenBank/DDBJ whole genome shotgun (WGS) entry which is preliminary data.</text>
</comment>
<feature type="transmembrane region" description="Helical" evidence="13">
    <location>
        <begin position="12"/>
        <end position="34"/>
    </location>
</feature>
<feature type="domain" description="MotA/TolQ/ExbB proton channel" evidence="14">
    <location>
        <begin position="101"/>
        <end position="201"/>
    </location>
</feature>
<dbReference type="InterPro" id="IPR050790">
    <property type="entry name" value="ExbB/TolQ_transport"/>
</dbReference>
<evidence type="ECO:0000313" key="15">
    <source>
        <dbReference type="EMBL" id="GAA4427588.1"/>
    </source>
</evidence>
<comment type="similarity">
    <text evidence="12">Belongs to the exbB/tolQ family.</text>
</comment>
<protein>
    <recommendedName>
        <fullName evidence="3">Biopolymer transport protein ExbB</fullName>
    </recommendedName>
</protein>
<reference evidence="16" key="1">
    <citation type="journal article" date="2019" name="Int. J. Syst. Evol. Microbiol.">
        <title>The Global Catalogue of Microorganisms (GCM) 10K type strain sequencing project: providing services to taxonomists for standard genome sequencing and annotation.</title>
        <authorList>
            <consortium name="The Broad Institute Genomics Platform"/>
            <consortium name="The Broad Institute Genome Sequencing Center for Infectious Disease"/>
            <person name="Wu L."/>
            <person name="Ma J."/>
        </authorList>
    </citation>
    <scope>NUCLEOTIDE SEQUENCE [LARGE SCALE GENOMIC DNA]</scope>
    <source>
        <strain evidence="16">JCM 31890</strain>
    </source>
</reference>
<feature type="transmembrane region" description="Helical" evidence="13">
    <location>
        <begin position="170"/>
        <end position="191"/>
    </location>
</feature>
<sequence>MGAWDWWHQGDMVARGTAVLLLAMSVLSWVLILWKAWLLAEARRSVPRSIALWWQSPDLQTAGQRVQAADRTGWVAGLVAAAAAEPAGASPSTLEARTAEGLRLTRRLRAALQQAQQRLQAGQTLLATLAAAAPFVGLLGTVWGIHRALLALTGGGPVTLDRLAAPVGEALVMTALGLAVAIPALVAYNLLGRGIEWVESELDALAHDLQAWSGTAPADAAALPPSA</sequence>
<dbReference type="PANTHER" id="PTHR30625">
    <property type="entry name" value="PROTEIN TOLQ"/>
    <property type="match status" value="1"/>
</dbReference>
<evidence type="ECO:0000256" key="4">
    <source>
        <dbReference type="ARBA" id="ARBA00022448"/>
    </source>
</evidence>
<dbReference type="Proteomes" id="UP001501788">
    <property type="component" value="Unassembled WGS sequence"/>
</dbReference>
<keyword evidence="5" id="KW-1003">Cell membrane</keyword>
<dbReference type="PANTHER" id="PTHR30625:SF14">
    <property type="entry name" value="BIOPOLYMER TRANSPORT PROTEIN EXBB"/>
    <property type="match status" value="1"/>
</dbReference>
<evidence type="ECO:0000256" key="2">
    <source>
        <dbReference type="ARBA" id="ARBA00011471"/>
    </source>
</evidence>
<keyword evidence="9 13" id="KW-1133">Transmembrane helix</keyword>
<keyword evidence="16" id="KW-1185">Reference proteome</keyword>
<evidence type="ECO:0000256" key="8">
    <source>
        <dbReference type="ARBA" id="ARBA00022927"/>
    </source>
</evidence>
<keyword evidence="7 13" id="KW-0812">Transmembrane</keyword>
<comment type="subunit">
    <text evidence="2">The accessory proteins ExbB and ExbD seem to form a complex with TonB.</text>
</comment>
<dbReference type="EMBL" id="BAABEX010000028">
    <property type="protein sequence ID" value="GAA4427588.1"/>
    <property type="molecule type" value="Genomic_DNA"/>
</dbReference>
<dbReference type="InterPro" id="IPR002898">
    <property type="entry name" value="MotA_ExbB_proton_chnl"/>
</dbReference>
<evidence type="ECO:0000256" key="5">
    <source>
        <dbReference type="ARBA" id="ARBA00022475"/>
    </source>
</evidence>
<evidence type="ECO:0000256" key="9">
    <source>
        <dbReference type="ARBA" id="ARBA00022989"/>
    </source>
</evidence>
<evidence type="ECO:0000256" key="10">
    <source>
        <dbReference type="ARBA" id="ARBA00023136"/>
    </source>
</evidence>
<proteinExistence type="inferred from homology"/>
<evidence type="ECO:0000256" key="1">
    <source>
        <dbReference type="ARBA" id="ARBA00004429"/>
    </source>
</evidence>
<name>A0ABP8LEW2_9BURK</name>
<evidence type="ECO:0000256" key="12">
    <source>
        <dbReference type="RuleBase" id="RU004057"/>
    </source>
</evidence>
<evidence type="ECO:0000256" key="7">
    <source>
        <dbReference type="ARBA" id="ARBA00022692"/>
    </source>
</evidence>
<evidence type="ECO:0000313" key="16">
    <source>
        <dbReference type="Proteomes" id="UP001501788"/>
    </source>
</evidence>
<feature type="transmembrane region" description="Helical" evidence="13">
    <location>
        <begin position="125"/>
        <end position="150"/>
    </location>
</feature>
<keyword evidence="4 12" id="KW-0813">Transport</keyword>
<dbReference type="Pfam" id="PF01618">
    <property type="entry name" value="MotA_ExbB"/>
    <property type="match status" value="1"/>
</dbReference>
<accession>A0ABP8LEW2</accession>